<protein>
    <recommendedName>
        <fullName evidence="4 13">Outer-membrane lipoprotein LolB</fullName>
    </recommendedName>
</protein>
<organism evidence="15 16">
    <name type="scientific">Candidatus Rickettsiella isopodorum</name>
    <dbReference type="NCBI Taxonomy" id="1225476"/>
    <lineage>
        <taxon>Bacteria</taxon>
        <taxon>Pseudomonadati</taxon>
        <taxon>Pseudomonadota</taxon>
        <taxon>Gammaproteobacteria</taxon>
        <taxon>Legionellales</taxon>
        <taxon>Coxiellaceae</taxon>
        <taxon>Rickettsiella</taxon>
    </lineage>
</organism>
<evidence type="ECO:0000256" key="5">
    <source>
        <dbReference type="ARBA" id="ARBA00022448"/>
    </source>
</evidence>
<evidence type="ECO:0000256" key="8">
    <source>
        <dbReference type="ARBA" id="ARBA00023136"/>
    </source>
</evidence>
<comment type="subunit">
    <text evidence="3 13">Monomer.</text>
</comment>
<comment type="function">
    <text evidence="13">Plays a critical role in the incorporation of lipoproteins in the outer membrane after they are released by the LolA protein.</text>
</comment>
<evidence type="ECO:0000256" key="6">
    <source>
        <dbReference type="ARBA" id="ARBA00022729"/>
    </source>
</evidence>
<dbReference type="GO" id="GO:0044874">
    <property type="term" value="P:lipoprotein localization to outer membrane"/>
    <property type="evidence" value="ECO:0007669"/>
    <property type="project" value="UniProtKB-UniRule"/>
</dbReference>
<comment type="caution">
    <text evidence="15">The sequence shown here is derived from an EMBL/GenBank/DDBJ whole genome shotgun (WGS) entry which is preliminary data.</text>
</comment>
<evidence type="ECO:0000256" key="2">
    <source>
        <dbReference type="ARBA" id="ARBA00009696"/>
    </source>
</evidence>
<keyword evidence="10 13" id="KW-0143">Chaperone</keyword>
<keyword evidence="16" id="KW-1185">Reference proteome</keyword>
<gene>
    <name evidence="13" type="primary">lolB</name>
    <name evidence="15" type="ORF">A1D18_02830</name>
</gene>
<dbReference type="Proteomes" id="UP000183924">
    <property type="component" value="Unassembled WGS sequence"/>
</dbReference>
<dbReference type="EMBL" id="LUKY01000032">
    <property type="protein sequence ID" value="OIZ95050.1"/>
    <property type="molecule type" value="Genomic_DNA"/>
</dbReference>
<evidence type="ECO:0000256" key="9">
    <source>
        <dbReference type="ARBA" id="ARBA00023139"/>
    </source>
</evidence>
<reference evidence="15 16" key="1">
    <citation type="submission" date="2016-03" db="EMBL/GenBank/DDBJ databases">
        <title>Comparative genomics of Rickettsiella.</title>
        <authorList>
            <person name="Chandler C."/>
            <person name="Wang Y."/>
        </authorList>
    </citation>
    <scope>NUCLEOTIDE SEQUENCE [LARGE SCALE GENOMIC DNA]</scope>
    <source>
        <strain evidence="15 16">RCFS May 2013</strain>
    </source>
</reference>
<comment type="subcellular location">
    <subcellularLocation>
        <location evidence="1 13">Cell outer membrane</location>
        <topology evidence="1 13">Lipid-anchor</topology>
    </subcellularLocation>
</comment>
<dbReference type="InterPro" id="IPR004565">
    <property type="entry name" value="OM_lipoprot_LolB"/>
</dbReference>
<evidence type="ECO:0000313" key="16">
    <source>
        <dbReference type="Proteomes" id="UP000183924"/>
    </source>
</evidence>
<evidence type="ECO:0000256" key="13">
    <source>
        <dbReference type="HAMAP-Rule" id="MF_00233"/>
    </source>
</evidence>
<comment type="similarity">
    <text evidence="2 13">Belongs to the LolB family.</text>
</comment>
<evidence type="ECO:0000313" key="15">
    <source>
        <dbReference type="EMBL" id="OIZ95050.1"/>
    </source>
</evidence>
<evidence type="ECO:0000256" key="14">
    <source>
        <dbReference type="SAM" id="SignalP"/>
    </source>
</evidence>
<dbReference type="PROSITE" id="PS51257">
    <property type="entry name" value="PROKAR_LIPOPROTEIN"/>
    <property type="match status" value="1"/>
</dbReference>
<dbReference type="NCBIfam" id="TIGR00548">
    <property type="entry name" value="lolB"/>
    <property type="match status" value="1"/>
</dbReference>
<dbReference type="SUPFAM" id="SSF89392">
    <property type="entry name" value="Prokaryotic lipoproteins and lipoprotein localization factors"/>
    <property type="match status" value="1"/>
</dbReference>
<dbReference type="Pfam" id="PF03550">
    <property type="entry name" value="LolB"/>
    <property type="match status" value="1"/>
</dbReference>
<dbReference type="OrthoDB" id="9797618at2"/>
<feature type="chain" id="PRO_5009649166" description="Outer-membrane lipoprotein LolB" evidence="14">
    <location>
        <begin position="21"/>
        <end position="203"/>
    </location>
</feature>
<accession>A0A1J8NJG8</accession>
<dbReference type="GO" id="GO:0009279">
    <property type="term" value="C:cell outer membrane"/>
    <property type="evidence" value="ECO:0007669"/>
    <property type="project" value="UniProtKB-SubCell"/>
</dbReference>
<dbReference type="CDD" id="cd16326">
    <property type="entry name" value="LolB"/>
    <property type="match status" value="1"/>
</dbReference>
<sequence length="203" mass="23287">MQKISVIILAVFLSSCASFTQTPPSLPRPKIVNHYLSWTQRKVQLNAIQNFRVNGNLAAHETSGHGANASFSWEQTYPNYQLSFFGPLGAQSAVLNGNPQQVSLTVHQQTYHAQSPEQLLYDQLGLNLPVSQFYYWLRGLPAPQSRYTTNLDAYNRVMQLRQSGWRVVYQHFTNLGKIDLPDRIDLSNCQWQVRIILNHWDIK</sequence>
<keyword evidence="9 13" id="KW-0564">Palmitate</keyword>
<evidence type="ECO:0000256" key="10">
    <source>
        <dbReference type="ARBA" id="ARBA00023186"/>
    </source>
</evidence>
<dbReference type="Gene3D" id="2.50.20.10">
    <property type="entry name" value="Lipoprotein localisation LolA/LolB/LppX"/>
    <property type="match status" value="1"/>
</dbReference>
<dbReference type="GO" id="GO:0015031">
    <property type="term" value="P:protein transport"/>
    <property type="evidence" value="ECO:0007669"/>
    <property type="project" value="UniProtKB-KW"/>
</dbReference>
<keyword evidence="5 13" id="KW-0813">Transport</keyword>
<evidence type="ECO:0000256" key="3">
    <source>
        <dbReference type="ARBA" id="ARBA00011245"/>
    </source>
</evidence>
<dbReference type="RefSeq" id="WP_071662312.1">
    <property type="nucleotide sequence ID" value="NZ_LUKY01000032.1"/>
</dbReference>
<keyword evidence="6 13" id="KW-0732">Signal</keyword>
<evidence type="ECO:0000256" key="1">
    <source>
        <dbReference type="ARBA" id="ARBA00004459"/>
    </source>
</evidence>
<dbReference type="InterPro" id="IPR029046">
    <property type="entry name" value="LolA/LolB/LppX"/>
</dbReference>
<feature type="signal peptide" evidence="14">
    <location>
        <begin position="1"/>
        <end position="20"/>
    </location>
</feature>
<evidence type="ECO:0000256" key="4">
    <source>
        <dbReference type="ARBA" id="ARBA00016202"/>
    </source>
</evidence>
<keyword evidence="7 13" id="KW-0653">Protein transport</keyword>
<evidence type="ECO:0000256" key="7">
    <source>
        <dbReference type="ARBA" id="ARBA00022927"/>
    </source>
</evidence>
<proteinExistence type="inferred from homology"/>
<evidence type="ECO:0000256" key="11">
    <source>
        <dbReference type="ARBA" id="ARBA00023237"/>
    </source>
</evidence>
<keyword evidence="11 13" id="KW-0998">Cell outer membrane</keyword>
<evidence type="ECO:0000256" key="12">
    <source>
        <dbReference type="ARBA" id="ARBA00023288"/>
    </source>
</evidence>
<keyword evidence="8 13" id="KW-0472">Membrane</keyword>
<dbReference type="STRING" id="1225476.A1D18_02830"/>
<dbReference type="AlphaFoldDB" id="A0A1J8NJG8"/>
<name>A0A1J8NJG8_9COXI</name>
<keyword evidence="12 13" id="KW-0449">Lipoprotein</keyword>
<dbReference type="HAMAP" id="MF_00233">
    <property type="entry name" value="LolB"/>
    <property type="match status" value="1"/>
</dbReference>